<dbReference type="Proteomes" id="UP000445144">
    <property type="component" value="Unassembled WGS sequence"/>
</dbReference>
<dbReference type="RefSeq" id="WP_162032541.1">
    <property type="nucleotide sequence ID" value="NZ_CACVBR010000011.1"/>
</dbReference>
<organism evidence="1 2">
    <name type="scientific">Chryseobacterium potabilaquae</name>
    <dbReference type="NCBI Taxonomy" id="2675057"/>
    <lineage>
        <taxon>Bacteria</taxon>
        <taxon>Pseudomonadati</taxon>
        <taxon>Bacteroidota</taxon>
        <taxon>Flavobacteriia</taxon>
        <taxon>Flavobacteriales</taxon>
        <taxon>Weeksellaceae</taxon>
        <taxon>Chryseobacterium group</taxon>
        <taxon>Chryseobacterium</taxon>
    </lineage>
</organism>
<evidence type="ECO:0000313" key="1">
    <source>
        <dbReference type="EMBL" id="CAA7195463.1"/>
    </source>
</evidence>
<reference evidence="1 2" key="1">
    <citation type="submission" date="2020-01" db="EMBL/GenBank/DDBJ databases">
        <authorList>
            <person name="Rodrigo-Torres L."/>
            <person name="Arahal R. D."/>
            <person name="Lucena T."/>
        </authorList>
    </citation>
    <scope>NUCLEOTIDE SEQUENCE [LARGE SCALE GENOMIC DNA]</scope>
    <source>
        <strain evidence="1 2">CECT 9293</strain>
    </source>
</reference>
<keyword evidence="2" id="KW-1185">Reference proteome</keyword>
<proteinExistence type="predicted"/>
<gene>
    <name evidence="1" type="ORF">CHRY9293_01660</name>
</gene>
<dbReference type="EMBL" id="CACVBR010000011">
    <property type="protein sequence ID" value="CAA7195463.1"/>
    <property type="molecule type" value="Genomic_DNA"/>
</dbReference>
<dbReference type="AlphaFoldDB" id="A0A6N4XAK9"/>
<accession>A0A6N4XAK9</accession>
<sequence length="197" mass="23161">MNTYRISEFWNWFEFNQSELVPDKITDTLINELNNKILSLADLNWEIREGINKSNMLIISAGGNNDLLSIAKNIIDCAPNLKEWEYSYYKPAKKWDYRLSLKKHIGFDKEINVENWEYVLERFDDTTFGIIIKTENINTLKDDDKYTIVDIVLENILGDDLSYGLIKNVEIVNEFDDNQIKNKSVIKYLANHLLEQI</sequence>
<evidence type="ECO:0000313" key="2">
    <source>
        <dbReference type="Proteomes" id="UP000445144"/>
    </source>
</evidence>
<evidence type="ECO:0008006" key="3">
    <source>
        <dbReference type="Google" id="ProtNLM"/>
    </source>
</evidence>
<name>A0A6N4XAK9_9FLAO</name>
<protein>
    <recommendedName>
        <fullName evidence="3">DUF695 domain-containing protein</fullName>
    </recommendedName>
</protein>